<evidence type="ECO:0000313" key="3">
    <source>
        <dbReference type="Proteomes" id="UP000192796"/>
    </source>
</evidence>
<comment type="caution">
    <text evidence="2">The sequence shown here is derived from an EMBL/GenBank/DDBJ whole genome shotgun (WGS) entry which is preliminary data.</text>
</comment>
<organism evidence="2 3">
    <name type="scientific">Niastella vici</name>
    <dbReference type="NCBI Taxonomy" id="1703345"/>
    <lineage>
        <taxon>Bacteria</taxon>
        <taxon>Pseudomonadati</taxon>
        <taxon>Bacteroidota</taxon>
        <taxon>Chitinophagia</taxon>
        <taxon>Chitinophagales</taxon>
        <taxon>Chitinophagaceae</taxon>
        <taxon>Niastella</taxon>
    </lineage>
</organism>
<dbReference type="InterPro" id="IPR055407">
    <property type="entry name" value="TraM_C"/>
</dbReference>
<accession>A0A1V9G4G3</accession>
<sequence length="414" mass="45876">MKNDKLRKRKGLILVSLFILAVAFSSALIVLRQIPRRSDDKSDSLRAFNTKLPDANLKESGRNKLEIYMQAEKDSAKLKELQQKDASGKKWFDPAPPQNDDQVFADEFPPKNSTIQPHSSTKKFTDANERKVNDRLEKLYAAINTSGNGQSMGTPINTSSDINKYDNNIAQLETLLQQVQRPSSDTNPEMKQIEAVLNKVLEIQHPERASNQLINNANRSGTIYSVSTSDNVTYDDSVTQRLAGNSFFGLENETDISQPEDLSTISAVVHQDQLLQNASIIKLRLIQDIFIKGTRIPAGTFIFGQCSLGDQRLEIRFNSIAYNNIIYPIQLTAFDTDGNEGIYIPGAIGRDEAKNGVDRAIQQMQLATLNPGIGAQAASAGIQAAQSFLSKKVKRVQVTVKAGHRVLLKSRQSN</sequence>
<gene>
    <name evidence="2" type="ORF">A3860_17590</name>
</gene>
<proteinExistence type="predicted"/>
<protein>
    <recommendedName>
        <fullName evidence="1">Conjugative transposon TraM C-terminal domain-containing protein</fullName>
    </recommendedName>
</protein>
<keyword evidence="3" id="KW-1185">Reference proteome</keyword>
<dbReference type="InterPro" id="IPR022187">
    <property type="entry name" value="Conjug_transposon_TraM"/>
</dbReference>
<dbReference type="NCBIfam" id="TIGR03779">
    <property type="entry name" value="Bac_Flav_CT_M"/>
    <property type="match status" value="1"/>
</dbReference>
<dbReference type="EMBL" id="LVYD01000024">
    <property type="protein sequence ID" value="OQP65477.1"/>
    <property type="molecule type" value="Genomic_DNA"/>
</dbReference>
<dbReference type="STRING" id="1703345.A3860_17590"/>
<evidence type="ECO:0000313" key="2">
    <source>
        <dbReference type="EMBL" id="OQP65477.1"/>
    </source>
</evidence>
<dbReference type="Pfam" id="PF12508">
    <property type="entry name" value="Transposon_TraM"/>
    <property type="match status" value="1"/>
</dbReference>
<evidence type="ECO:0000259" key="1">
    <source>
        <dbReference type="Pfam" id="PF12508"/>
    </source>
</evidence>
<dbReference type="AlphaFoldDB" id="A0A1V9G4G3"/>
<dbReference type="Proteomes" id="UP000192796">
    <property type="component" value="Unassembled WGS sequence"/>
</dbReference>
<reference evidence="2 3" key="1">
    <citation type="submission" date="2016-03" db="EMBL/GenBank/DDBJ databases">
        <title>Niastella vici sp. nov., isolated from farmland soil.</title>
        <authorList>
            <person name="Chen L."/>
            <person name="Wang D."/>
            <person name="Yang S."/>
            <person name="Wang G."/>
        </authorList>
    </citation>
    <scope>NUCLEOTIDE SEQUENCE [LARGE SCALE GENOMIC DNA]</scope>
    <source>
        <strain evidence="2 3">DJ57</strain>
    </source>
</reference>
<name>A0A1V9G4G3_9BACT</name>
<dbReference type="RefSeq" id="WP_158085177.1">
    <property type="nucleotide sequence ID" value="NZ_LVYD01000024.1"/>
</dbReference>
<feature type="domain" description="Conjugative transposon TraM C-terminal" evidence="1">
    <location>
        <begin position="265"/>
        <end position="409"/>
    </location>
</feature>
<dbReference type="OrthoDB" id="1453786at2"/>